<dbReference type="InterPro" id="IPR052895">
    <property type="entry name" value="HetReg/Transcr_Mod"/>
</dbReference>
<dbReference type="EMBL" id="MU003699">
    <property type="protein sequence ID" value="KAF2810701.1"/>
    <property type="molecule type" value="Genomic_DNA"/>
</dbReference>
<reference evidence="2 4" key="1">
    <citation type="journal article" date="2020" name="Stud. Mycol.">
        <title>101 Dothideomycetes genomes: a test case for predicting lifestyles and emergence of pathogens.</title>
        <authorList>
            <person name="Haridas S."/>
            <person name="Albert R."/>
            <person name="Binder M."/>
            <person name="Bloem J."/>
            <person name="Labutti K."/>
            <person name="Salamov A."/>
            <person name="Andreopoulos B."/>
            <person name="Baker S."/>
            <person name="Barry K."/>
            <person name="Bills G."/>
            <person name="Bluhm B."/>
            <person name="Cannon C."/>
            <person name="Castanera R."/>
            <person name="Culley D."/>
            <person name="Daum C."/>
            <person name="Ezra D."/>
            <person name="Gonzalez J."/>
            <person name="Henrissat B."/>
            <person name="Kuo A."/>
            <person name="Liang C."/>
            <person name="Lipzen A."/>
            <person name="Lutzoni F."/>
            <person name="Magnuson J."/>
            <person name="Mondo S."/>
            <person name="Nolan M."/>
            <person name="Ohm R."/>
            <person name="Pangilinan J."/>
            <person name="Park H.-J."/>
            <person name="Ramirez L."/>
            <person name="Alfaro M."/>
            <person name="Sun H."/>
            <person name="Tritt A."/>
            <person name="Yoshinaga Y."/>
            <person name="Zwiers L.-H."/>
            <person name="Turgeon B."/>
            <person name="Goodwin S."/>
            <person name="Spatafora J."/>
            <person name="Crous P."/>
            <person name="Grigoriev I."/>
        </authorList>
    </citation>
    <scope>NUCLEOTIDE SEQUENCE</scope>
    <source>
        <strain evidence="2 4">CBS 304.34</strain>
    </source>
</reference>
<dbReference type="InterPro" id="IPR010730">
    <property type="entry name" value="HET"/>
</dbReference>
<evidence type="ECO:0000313" key="3">
    <source>
        <dbReference type="Proteomes" id="UP000504636"/>
    </source>
</evidence>
<name>A0A6A6YPM3_9PEZI</name>
<organism evidence="2">
    <name type="scientific">Mytilinidion resinicola</name>
    <dbReference type="NCBI Taxonomy" id="574789"/>
    <lineage>
        <taxon>Eukaryota</taxon>
        <taxon>Fungi</taxon>
        <taxon>Dikarya</taxon>
        <taxon>Ascomycota</taxon>
        <taxon>Pezizomycotina</taxon>
        <taxon>Dothideomycetes</taxon>
        <taxon>Pleosporomycetidae</taxon>
        <taxon>Mytilinidiales</taxon>
        <taxon>Mytilinidiaceae</taxon>
        <taxon>Mytilinidion</taxon>
    </lineage>
</organism>
<dbReference type="RefSeq" id="XP_033577665.1">
    <property type="nucleotide sequence ID" value="XM_033727950.1"/>
</dbReference>
<evidence type="ECO:0000313" key="4">
    <source>
        <dbReference type="RefSeq" id="XP_033577665.1"/>
    </source>
</evidence>
<evidence type="ECO:0000313" key="2">
    <source>
        <dbReference type="EMBL" id="KAF2810701.1"/>
    </source>
</evidence>
<dbReference type="PANTHER" id="PTHR24148">
    <property type="entry name" value="ANKYRIN REPEAT DOMAIN-CONTAINING PROTEIN 39 HOMOLOG-RELATED"/>
    <property type="match status" value="1"/>
</dbReference>
<proteinExistence type="predicted"/>
<protein>
    <submittedName>
        <fullName evidence="2 4">HET-domain-containing protein</fullName>
    </submittedName>
</protein>
<dbReference type="AlphaFoldDB" id="A0A6A6YPM3"/>
<dbReference type="Pfam" id="PF06985">
    <property type="entry name" value="HET"/>
    <property type="match status" value="1"/>
</dbReference>
<keyword evidence="3" id="KW-1185">Reference proteome</keyword>
<gene>
    <name evidence="2 4" type="ORF">BDZ99DRAFT_570029</name>
</gene>
<reference evidence="4" key="3">
    <citation type="submission" date="2025-04" db="UniProtKB">
        <authorList>
            <consortium name="RefSeq"/>
        </authorList>
    </citation>
    <scope>IDENTIFICATION</scope>
    <source>
        <strain evidence="4">CBS 304.34</strain>
    </source>
</reference>
<reference evidence="4" key="2">
    <citation type="submission" date="2020-04" db="EMBL/GenBank/DDBJ databases">
        <authorList>
            <consortium name="NCBI Genome Project"/>
        </authorList>
    </citation>
    <scope>NUCLEOTIDE SEQUENCE</scope>
    <source>
        <strain evidence="4">CBS 304.34</strain>
    </source>
</reference>
<dbReference type="Pfam" id="PF26639">
    <property type="entry name" value="Het-6_barrel"/>
    <property type="match status" value="1"/>
</dbReference>
<dbReference type="Proteomes" id="UP000504636">
    <property type="component" value="Unplaced"/>
</dbReference>
<dbReference type="GeneID" id="54468843"/>
<dbReference type="PANTHER" id="PTHR24148:SF64">
    <property type="entry name" value="HETEROKARYON INCOMPATIBILITY DOMAIN-CONTAINING PROTEIN"/>
    <property type="match status" value="1"/>
</dbReference>
<dbReference type="OrthoDB" id="4850726at2759"/>
<evidence type="ECO:0000259" key="1">
    <source>
        <dbReference type="Pfam" id="PF06985"/>
    </source>
</evidence>
<accession>A0A6A6YPM3</accession>
<sequence>MREGTASVEDQVMTYQPLPKDELRLLTLLPPYPATADEPIHCSLDALSQSGYSHEYLTWYNETAVQELPHERLRLWKDHVRTTVRSNGAIEKALEIGPSRFRYSWGDYIALSYTWGSPEKPKHIILNGVPFAVTENLDAALRNVHPIAQTQNSNGPLRVWADAICINQEDQIERSHEIKRMRSIFAGALGVVVALGNGWEGCDEAFGFIRNLSPSVNEGLTYADLKRNADQYGLFKEAIATMMRLIFHPYWHRVWVIQELAVGADPIIVACRNSRLLLEQWRTVSLFLVMELPKVELDGILGGPWHELEDINITGLLQNFDFLRSVCRAVERHQAVDAIELAIPVLSLGIMGIATDPRDHIYGLLGLLPKNILDRIDVDYSATANQVFADFMKIFIEETGELDAIFFRSQRQTTKPSWVTDWTQPLDRCYLFYQRSFDYDSHSPSSDITRKALFGLDKRRITSRADGYRHRPISFSGDYLHCHGFCIGEVDGFSAEGPVYGGPVSANPSNVTQPSTELNPYGNAKAVIKTLIATLNQNPSSNSASDTSALADIPWCGAEADNHAETLKFTIGEEFEKLTTQLVEQAPWTQPHLDQFVFFEKARRSVGAFRVGGKPLKEYFPVADAGNKLDHLKEACIPDIYYISHSIVGRRLAVLKSGEMALVPAIVERGDRVYVLFGAAMPVLLRRCVDPGHDGGCAEVIGECYVEGFMSGEGVAAVERGEFAEEKVTLC</sequence>
<feature type="domain" description="Heterokaryon incompatibility" evidence="1">
    <location>
        <begin position="108"/>
        <end position="259"/>
    </location>
</feature>